<dbReference type="EMBL" id="ADBJ01000044">
    <property type="protein sequence ID" value="EFA77093.1"/>
    <property type="molecule type" value="Genomic_DNA"/>
</dbReference>
<reference evidence="1 2" key="1">
    <citation type="journal article" date="2011" name="Genome Res.">
        <title>Phylogeny-wide analysis of social amoeba genomes highlights ancient origins for complex intercellular communication.</title>
        <authorList>
            <person name="Heidel A.J."/>
            <person name="Lawal H.M."/>
            <person name="Felder M."/>
            <person name="Schilde C."/>
            <person name="Helps N.R."/>
            <person name="Tunggal B."/>
            <person name="Rivero F."/>
            <person name="John U."/>
            <person name="Schleicher M."/>
            <person name="Eichinger L."/>
            <person name="Platzer M."/>
            <person name="Noegel A.A."/>
            <person name="Schaap P."/>
            <person name="Gloeckner G."/>
        </authorList>
    </citation>
    <scope>NUCLEOTIDE SEQUENCE [LARGE SCALE GENOMIC DNA]</scope>
    <source>
        <strain evidence="2">ATCC 26659 / Pp 5 / PN500</strain>
    </source>
</reference>
<evidence type="ECO:0000313" key="2">
    <source>
        <dbReference type="Proteomes" id="UP000001396"/>
    </source>
</evidence>
<dbReference type="InParanoid" id="D3BP83"/>
<dbReference type="GeneID" id="31365318"/>
<dbReference type="RefSeq" id="XP_020429222.1">
    <property type="nucleotide sequence ID" value="XM_020580635.1"/>
</dbReference>
<name>D3BP83_HETP5</name>
<sequence>MRNLRIFICYSFVDLAEFISDRQETCFKPTCMESCWRVVFEGHQDIVDMMNNQIFYFKTVLLNEKGGSSTDSLWEAEFSGYVEDTCPDEDKNAFIRPVEKNSKIRIRNGCY</sequence>
<evidence type="ECO:0000313" key="1">
    <source>
        <dbReference type="EMBL" id="EFA77093.1"/>
    </source>
</evidence>
<dbReference type="Proteomes" id="UP000001396">
    <property type="component" value="Unassembled WGS sequence"/>
</dbReference>
<organism evidence="1 2">
    <name type="scientific">Heterostelium pallidum (strain ATCC 26659 / Pp 5 / PN500)</name>
    <name type="common">Cellular slime mold</name>
    <name type="synonym">Polysphondylium pallidum</name>
    <dbReference type="NCBI Taxonomy" id="670386"/>
    <lineage>
        <taxon>Eukaryota</taxon>
        <taxon>Amoebozoa</taxon>
        <taxon>Evosea</taxon>
        <taxon>Eumycetozoa</taxon>
        <taxon>Dictyostelia</taxon>
        <taxon>Acytosteliales</taxon>
        <taxon>Acytosteliaceae</taxon>
        <taxon>Heterostelium</taxon>
    </lineage>
</organism>
<accession>D3BP83</accession>
<gene>
    <name evidence="1" type="ORF">PPL_09846</name>
</gene>
<comment type="caution">
    <text evidence="1">The sequence shown here is derived from an EMBL/GenBank/DDBJ whole genome shotgun (WGS) entry which is preliminary data.</text>
</comment>
<proteinExistence type="predicted"/>
<dbReference type="AlphaFoldDB" id="D3BP83"/>
<protein>
    <submittedName>
        <fullName evidence="1">Uncharacterized protein</fullName>
    </submittedName>
</protein>
<keyword evidence="2" id="KW-1185">Reference proteome</keyword>